<evidence type="ECO:0000256" key="22">
    <source>
        <dbReference type="ARBA" id="ARBA00032743"/>
    </source>
</evidence>
<evidence type="ECO:0000256" key="11">
    <source>
        <dbReference type="ARBA" id="ARBA00022692"/>
    </source>
</evidence>
<feature type="transmembrane region" description="Helical" evidence="24">
    <location>
        <begin position="136"/>
        <end position="155"/>
    </location>
</feature>
<evidence type="ECO:0000256" key="7">
    <source>
        <dbReference type="ARBA" id="ARBA00019373"/>
    </source>
</evidence>
<comment type="catalytic activity">
    <reaction evidence="1">
        <text>a 1,2-diacyl-sn-glycero-3-phosphate + CTP + H(+) = a CDP-1,2-diacyl-sn-glycerol + diphosphate</text>
        <dbReference type="Rhea" id="RHEA:16229"/>
        <dbReference type="ChEBI" id="CHEBI:15378"/>
        <dbReference type="ChEBI" id="CHEBI:33019"/>
        <dbReference type="ChEBI" id="CHEBI:37563"/>
        <dbReference type="ChEBI" id="CHEBI:58332"/>
        <dbReference type="ChEBI" id="CHEBI:58608"/>
        <dbReference type="EC" id="2.7.7.41"/>
    </reaction>
</comment>
<comment type="pathway">
    <text evidence="4">Lipid metabolism.</text>
</comment>
<keyword evidence="8" id="KW-1003">Cell membrane</keyword>
<evidence type="ECO:0000256" key="18">
    <source>
        <dbReference type="ARBA" id="ARBA00029893"/>
    </source>
</evidence>
<evidence type="ECO:0000256" key="8">
    <source>
        <dbReference type="ARBA" id="ARBA00022475"/>
    </source>
</evidence>
<dbReference type="PANTHER" id="PTHR46382">
    <property type="entry name" value="PHOSPHATIDATE CYTIDYLYLTRANSFERASE"/>
    <property type="match status" value="1"/>
</dbReference>
<feature type="transmembrane region" description="Helical" evidence="24">
    <location>
        <begin position="176"/>
        <end position="198"/>
    </location>
</feature>
<keyword evidence="11 24" id="KW-0812">Transmembrane</keyword>
<dbReference type="EMBL" id="CP071446">
    <property type="protein sequence ID" value="QTA37251.1"/>
    <property type="molecule type" value="Genomic_DNA"/>
</dbReference>
<evidence type="ECO:0000256" key="1">
    <source>
        <dbReference type="ARBA" id="ARBA00001698"/>
    </source>
</evidence>
<dbReference type="PROSITE" id="PS51257">
    <property type="entry name" value="PROKAR_LIPOPROTEIN"/>
    <property type="match status" value="1"/>
</dbReference>
<dbReference type="Proteomes" id="UP000671862">
    <property type="component" value="Chromosome"/>
</dbReference>
<evidence type="ECO:0000256" key="13">
    <source>
        <dbReference type="ARBA" id="ARBA00022989"/>
    </source>
</evidence>
<feature type="transmembrane region" description="Helical" evidence="24">
    <location>
        <begin position="245"/>
        <end position="265"/>
    </location>
</feature>
<evidence type="ECO:0000313" key="26">
    <source>
        <dbReference type="Proteomes" id="UP000671862"/>
    </source>
</evidence>
<dbReference type="GO" id="GO:0016779">
    <property type="term" value="F:nucleotidyltransferase activity"/>
    <property type="evidence" value="ECO:0007669"/>
    <property type="project" value="UniProtKB-KW"/>
</dbReference>
<evidence type="ECO:0000256" key="16">
    <source>
        <dbReference type="ARBA" id="ARBA00023209"/>
    </source>
</evidence>
<feature type="transmembrane region" description="Helical" evidence="24">
    <location>
        <begin position="57"/>
        <end position="74"/>
    </location>
</feature>
<keyword evidence="10" id="KW-0808">Transferase</keyword>
<feature type="transmembrane region" description="Helical" evidence="24">
    <location>
        <begin position="110"/>
        <end position="130"/>
    </location>
</feature>
<evidence type="ECO:0000256" key="17">
    <source>
        <dbReference type="ARBA" id="ARBA00023264"/>
    </source>
</evidence>
<accession>A0ABX7S605</accession>
<evidence type="ECO:0000256" key="2">
    <source>
        <dbReference type="ARBA" id="ARBA00004651"/>
    </source>
</evidence>
<keyword evidence="12 25" id="KW-0548">Nucleotidyltransferase</keyword>
<evidence type="ECO:0000256" key="5">
    <source>
        <dbReference type="ARBA" id="ARBA00010185"/>
    </source>
</evidence>
<keyword evidence="9" id="KW-0444">Lipid biosynthesis</keyword>
<organism evidence="25 26">
    <name type="scientific">Thermosipho ferrireducens</name>
    <dbReference type="NCBI Taxonomy" id="2571116"/>
    <lineage>
        <taxon>Bacteria</taxon>
        <taxon>Thermotogati</taxon>
        <taxon>Thermotogota</taxon>
        <taxon>Thermotogae</taxon>
        <taxon>Thermotogales</taxon>
        <taxon>Fervidobacteriaceae</taxon>
        <taxon>Thermosipho</taxon>
    </lineage>
</organism>
<protein>
    <recommendedName>
        <fullName evidence="7">Phosphatidate cytidylyltransferase</fullName>
        <ecNumber evidence="6">2.7.7.41</ecNumber>
    </recommendedName>
    <alternativeName>
        <fullName evidence="20">CDP-DAG synthase</fullName>
    </alternativeName>
    <alternativeName>
        <fullName evidence="22">CDP-DG synthase</fullName>
    </alternativeName>
    <alternativeName>
        <fullName evidence="18">CDP-diacylglycerol synthase</fullName>
    </alternativeName>
    <alternativeName>
        <fullName evidence="21">CDP-diglyceride pyrophosphorylase</fullName>
    </alternativeName>
    <alternativeName>
        <fullName evidence="23">CDP-diglyceride synthase</fullName>
    </alternativeName>
    <alternativeName>
        <fullName evidence="19">CTP:phosphatidate cytidylyltransferase</fullName>
    </alternativeName>
</protein>
<evidence type="ECO:0000256" key="20">
    <source>
        <dbReference type="ARBA" id="ARBA00032253"/>
    </source>
</evidence>
<keyword evidence="14" id="KW-0443">Lipid metabolism</keyword>
<evidence type="ECO:0000256" key="4">
    <source>
        <dbReference type="ARBA" id="ARBA00005189"/>
    </source>
</evidence>
<evidence type="ECO:0000256" key="10">
    <source>
        <dbReference type="ARBA" id="ARBA00022679"/>
    </source>
</evidence>
<reference evidence="25 26" key="1">
    <citation type="submission" date="2021-03" db="EMBL/GenBank/DDBJ databases">
        <title>Thermosipho ferrireducens sp.nov., an anaerobic thermophilic iron-reducing bacterium isolated from a deep-sea hydrothermal sulfide deposits.</title>
        <authorList>
            <person name="Zeng X."/>
            <person name="Chen Y."/>
            <person name="Shao Z."/>
        </authorList>
    </citation>
    <scope>NUCLEOTIDE SEQUENCE [LARGE SCALE GENOMIC DNA]</scope>
    <source>
        <strain evidence="25 26">JL129W03</strain>
    </source>
</reference>
<keyword evidence="16" id="KW-0594">Phospholipid biosynthesis</keyword>
<proteinExistence type="inferred from homology"/>
<feature type="transmembrane region" description="Helical" evidence="24">
    <location>
        <begin position="12"/>
        <end position="45"/>
    </location>
</feature>
<evidence type="ECO:0000256" key="23">
    <source>
        <dbReference type="ARBA" id="ARBA00033406"/>
    </source>
</evidence>
<evidence type="ECO:0000256" key="12">
    <source>
        <dbReference type="ARBA" id="ARBA00022695"/>
    </source>
</evidence>
<evidence type="ECO:0000256" key="6">
    <source>
        <dbReference type="ARBA" id="ARBA00012487"/>
    </source>
</evidence>
<evidence type="ECO:0000256" key="15">
    <source>
        <dbReference type="ARBA" id="ARBA00023136"/>
    </source>
</evidence>
<sequence length="268" mass="30245">MSETKVRVISALIIAPFVVACFVAYNSLVGLVASIVFLSSSELFFSTLKKYRKMGTLFFYIAIVTSYPVLYGIVFKDRPLELLSVLFITGITGTLYSVRRLDRVLEHYLMFALALIYISFNLSFFIPMYAKHGAALALLTLTLSWAFDSFAYFTGVNFGKHKISKVYSPNKSIEGVIGGIFGTVLYSFIYLWIANIFVSENIPLWYSLPFGIITGFFDTFGDLFESSIKRVYSVKHMGSIMPGHGGMLDRIDGLLFVVPIIYIFLEYF</sequence>
<evidence type="ECO:0000256" key="19">
    <source>
        <dbReference type="ARBA" id="ARBA00031825"/>
    </source>
</evidence>
<dbReference type="PANTHER" id="PTHR46382:SF1">
    <property type="entry name" value="PHOSPHATIDATE CYTIDYLYLTRANSFERASE"/>
    <property type="match status" value="1"/>
</dbReference>
<comment type="similarity">
    <text evidence="5">Belongs to the CDS family.</text>
</comment>
<gene>
    <name evidence="25" type="ORF">JYK00_05770</name>
</gene>
<keyword evidence="17" id="KW-1208">Phospholipid metabolism</keyword>
<evidence type="ECO:0000256" key="21">
    <source>
        <dbReference type="ARBA" id="ARBA00032396"/>
    </source>
</evidence>
<evidence type="ECO:0000256" key="14">
    <source>
        <dbReference type="ARBA" id="ARBA00023098"/>
    </source>
</evidence>
<keyword evidence="15 24" id="KW-0472">Membrane</keyword>
<evidence type="ECO:0000313" key="25">
    <source>
        <dbReference type="EMBL" id="QTA37251.1"/>
    </source>
</evidence>
<evidence type="ECO:0000256" key="9">
    <source>
        <dbReference type="ARBA" id="ARBA00022516"/>
    </source>
</evidence>
<dbReference type="RefSeq" id="WP_207565976.1">
    <property type="nucleotide sequence ID" value="NZ_CP071446.1"/>
</dbReference>
<name>A0ABX7S605_9BACT</name>
<comment type="subcellular location">
    <subcellularLocation>
        <location evidence="2">Cell membrane</location>
        <topology evidence="2">Multi-pass membrane protein</topology>
    </subcellularLocation>
</comment>
<keyword evidence="26" id="KW-1185">Reference proteome</keyword>
<dbReference type="EC" id="2.7.7.41" evidence="6"/>
<evidence type="ECO:0000256" key="3">
    <source>
        <dbReference type="ARBA" id="ARBA00005119"/>
    </source>
</evidence>
<evidence type="ECO:0000256" key="24">
    <source>
        <dbReference type="SAM" id="Phobius"/>
    </source>
</evidence>
<keyword evidence="13 24" id="KW-1133">Transmembrane helix</keyword>
<feature type="transmembrane region" description="Helical" evidence="24">
    <location>
        <begin position="204"/>
        <end position="224"/>
    </location>
</feature>
<dbReference type="Pfam" id="PF01148">
    <property type="entry name" value="CTP_transf_1"/>
    <property type="match status" value="1"/>
</dbReference>
<feature type="transmembrane region" description="Helical" evidence="24">
    <location>
        <begin position="80"/>
        <end position="98"/>
    </location>
</feature>
<comment type="pathway">
    <text evidence="3">Phospholipid metabolism; CDP-diacylglycerol biosynthesis; CDP-diacylglycerol from sn-glycerol 3-phosphate: step 3/3.</text>
</comment>